<name>A0A7X5XYB8_9SPHN</name>
<evidence type="ECO:0000256" key="4">
    <source>
        <dbReference type="ARBA" id="ARBA00022692"/>
    </source>
</evidence>
<comment type="similarity">
    <text evidence="1 13 14">Belongs to the ATPase B chain family.</text>
</comment>
<evidence type="ECO:0000256" key="2">
    <source>
        <dbReference type="ARBA" id="ARBA00022448"/>
    </source>
</evidence>
<comment type="function">
    <text evidence="11">Component of the F(0) channel, it forms part of the peripheral stalk, linking F(1) to F(0). The b'-subunit is a diverged and duplicated form of b found in plants and photosynthetic bacteria.</text>
</comment>
<keyword evidence="8 13" id="KW-0472">Membrane</keyword>
<dbReference type="GO" id="GO:0045259">
    <property type="term" value="C:proton-transporting ATP synthase complex"/>
    <property type="evidence" value="ECO:0007669"/>
    <property type="project" value="UniProtKB-KW"/>
</dbReference>
<keyword evidence="5 13" id="KW-0375">Hydrogen ion transport</keyword>
<evidence type="ECO:0000313" key="16">
    <source>
        <dbReference type="EMBL" id="NJB96455.1"/>
    </source>
</evidence>
<evidence type="ECO:0000256" key="8">
    <source>
        <dbReference type="ARBA" id="ARBA00023136"/>
    </source>
</evidence>
<feature type="transmembrane region" description="Helical" evidence="13">
    <location>
        <begin position="22"/>
        <end position="46"/>
    </location>
</feature>
<dbReference type="GO" id="GO:0005886">
    <property type="term" value="C:plasma membrane"/>
    <property type="evidence" value="ECO:0007669"/>
    <property type="project" value="UniProtKB-SubCell"/>
</dbReference>
<dbReference type="RefSeq" id="WP_125974065.1">
    <property type="nucleotide sequence ID" value="NZ_BAAADY010000030.1"/>
</dbReference>
<keyword evidence="15" id="KW-0175">Coiled coil</keyword>
<gene>
    <name evidence="13" type="primary">atpF</name>
    <name evidence="16" type="ORF">GGR89_000755</name>
</gene>
<evidence type="ECO:0000256" key="11">
    <source>
        <dbReference type="ARBA" id="ARBA00025614"/>
    </source>
</evidence>
<evidence type="ECO:0000256" key="7">
    <source>
        <dbReference type="ARBA" id="ARBA00023065"/>
    </source>
</evidence>
<keyword evidence="13" id="KW-1003">Cell membrane</keyword>
<comment type="function">
    <text evidence="10 13">F(1)F(0) ATP synthase produces ATP from ADP in the presence of a proton or sodium gradient. F-type ATPases consist of two structural domains, F(1) containing the extramembraneous catalytic core and F(0) containing the membrane proton channel, linked together by a central stalk and a peripheral stalk. During catalysis, ATP synthesis in the catalytic domain of F(1) is coupled via a rotary mechanism of the central stalk subunits to proton translocation.</text>
</comment>
<evidence type="ECO:0000313" key="17">
    <source>
        <dbReference type="Proteomes" id="UP000531251"/>
    </source>
</evidence>
<dbReference type="Pfam" id="PF00430">
    <property type="entry name" value="ATP-synt_B"/>
    <property type="match status" value="1"/>
</dbReference>
<evidence type="ECO:0000256" key="14">
    <source>
        <dbReference type="RuleBase" id="RU003848"/>
    </source>
</evidence>
<dbReference type="GO" id="GO:0046961">
    <property type="term" value="F:proton-transporting ATPase activity, rotational mechanism"/>
    <property type="evidence" value="ECO:0007669"/>
    <property type="project" value="TreeGrafter"/>
</dbReference>
<dbReference type="EMBL" id="JAATJB010000002">
    <property type="protein sequence ID" value="NJB96455.1"/>
    <property type="molecule type" value="Genomic_DNA"/>
</dbReference>
<evidence type="ECO:0000256" key="1">
    <source>
        <dbReference type="ARBA" id="ARBA00005513"/>
    </source>
</evidence>
<keyword evidence="7 13" id="KW-0406">Ion transport</keyword>
<protein>
    <recommendedName>
        <fullName evidence="13">ATP synthase subunit b</fullName>
    </recommendedName>
    <alternativeName>
        <fullName evidence="13">ATP synthase F(0) sector subunit b</fullName>
    </alternativeName>
    <alternativeName>
        <fullName evidence="13">ATPase subunit I</fullName>
    </alternativeName>
    <alternativeName>
        <fullName evidence="13">F-type ATPase subunit b</fullName>
        <shortName evidence="13">F-ATPase subunit b</shortName>
    </alternativeName>
</protein>
<evidence type="ECO:0000256" key="9">
    <source>
        <dbReference type="ARBA" id="ARBA00023310"/>
    </source>
</evidence>
<accession>A0A7X5XYB8</accession>
<reference evidence="16 17" key="1">
    <citation type="submission" date="2020-03" db="EMBL/GenBank/DDBJ databases">
        <title>Genomic Encyclopedia of Type Strains, Phase IV (KMG-IV): sequencing the most valuable type-strain genomes for metagenomic binning, comparative biology and taxonomic classification.</title>
        <authorList>
            <person name="Goeker M."/>
        </authorList>
    </citation>
    <scope>NUCLEOTIDE SEQUENCE [LARGE SCALE GENOMIC DNA]</scope>
    <source>
        <strain evidence="16 17">DSM 7225</strain>
    </source>
</reference>
<evidence type="ECO:0000256" key="12">
    <source>
        <dbReference type="ARBA" id="ARBA00037847"/>
    </source>
</evidence>
<keyword evidence="6 13" id="KW-1133">Transmembrane helix</keyword>
<dbReference type="InterPro" id="IPR050059">
    <property type="entry name" value="ATP_synthase_B_chain"/>
</dbReference>
<dbReference type="PANTHER" id="PTHR33445:SF1">
    <property type="entry name" value="ATP SYNTHASE SUBUNIT B"/>
    <property type="match status" value="1"/>
</dbReference>
<dbReference type="HAMAP" id="MF_01398">
    <property type="entry name" value="ATP_synth_b_bprime"/>
    <property type="match status" value="1"/>
</dbReference>
<sequence>MAEQAHSVNAEVGTVELHHEPAVFGVITAPGFVALSMLVVVVILLVNKVPGMIGAMLDKQISKIRTQLDEASKLRAEAEAMLAEAKARTASADADAKAVVANSQAEAAAMQAKAEADAAELIARRTRMAEDKIAAAERTAIQSIRARAADAATTAAAAVIAEKHGAEADKALVDKTIAGLGRLN</sequence>
<dbReference type="GO" id="GO:0012505">
    <property type="term" value="C:endomembrane system"/>
    <property type="evidence" value="ECO:0007669"/>
    <property type="project" value="UniProtKB-SubCell"/>
</dbReference>
<evidence type="ECO:0000256" key="13">
    <source>
        <dbReference type="HAMAP-Rule" id="MF_01398"/>
    </source>
</evidence>
<evidence type="ECO:0000256" key="6">
    <source>
        <dbReference type="ARBA" id="ARBA00022989"/>
    </source>
</evidence>
<evidence type="ECO:0000256" key="15">
    <source>
        <dbReference type="SAM" id="Coils"/>
    </source>
</evidence>
<keyword evidence="4 13" id="KW-0812">Transmembrane</keyword>
<dbReference type="PANTHER" id="PTHR33445">
    <property type="entry name" value="ATP SYNTHASE SUBUNIT B', CHLOROPLASTIC"/>
    <property type="match status" value="1"/>
</dbReference>
<keyword evidence="2 13" id="KW-0813">Transport</keyword>
<comment type="caution">
    <text evidence="16">The sequence shown here is derived from an EMBL/GenBank/DDBJ whole genome shotgun (WGS) entry which is preliminary data.</text>
</comment>
<comment type="subcellular location">
    <subcellularLocation>
        <location evidence="13">Cell membrane</location>
        <topology evidence="13">Single-pass membrane protein</topology>
    </subcellularLocation>
    <subcellularLocation>
        <location evidence="12">Endomembrane system</location>
        <topology evidence="12">Single-pass membrane protein</topology>
    </subcellularLocation>
</comment>
<proteinExistence type="inferred from homology"/>
<evidence type="ECO:0000256" key="10">
    <source>
        <dbReference type="ARBA" id="ARBA00025198"/>
    </source>
</evidence>
<keyword evidence="3 13" id="KW-0138">CF(0)</keyword>
<dbReference type="AlphaFoldDB" id="A0A7X5XYB8"/>
<keyword evidence="9 13" id="KW-0066">ATP synthesis</keyword>
<dbReference type="InterPro" id="IPR002146">
    <property type="entry name" value="ATP_synth_b/b'su_bac/chlpt"/>
</dbReference>
<feature type="coiled-coil region" evidence="15">
    <location>
        <begin position="61"/>
        <end position="122"/>
    </location>
</feature>
<evidence type="ECO:0000256" key="3">
    <source>
        <dbReference type="ARBA" id="ARBA00022547"/>
    </source>
</evidence>
<evidence type="ECO:0000256" key="5">
    <source>
        <dbReference type="ARBA" id="ARBA00022781"/>
    </source>
</evidence>
<dbReference type="Proteomes" id="UP000531251">
    <property type="component" value="Unassembled WGS sequence"/>
</dbReference>
<comment type="subunit">
    <text evidence="13">F-type ATPases have 2 components, F(1) - the catalytic core - and F(0) - the membrane proton channel. F(1) has five subunits: alpha(3), beta(3), gamma(1), delta(1), epsilon(1). F(0) has three main subunits: a(1), b(2) and c(10-14). The alpha and beta chains form an alternating ring which encloses part of the gamma chain. F(1) is attached to F(0) by a central stalk formed by the gamma and epsilon chains, while a peripheral stalk is formed by the delta and b chains.</text>
</comment>
<keyword evidence="17" id="KW-1185">Reference proteome</keyword>
<organism evidence="16 17">
    <name type="scientific">Sphingomonas trueperi</name>
    <dbReference type="NCBI Taxonomy" id="53317"/>
    <lineage>
        <taxon>Bacteria</taxon>
        <taxon>Pseudomonadati</taxon>
        <taxon>Pseudomonadota</taxon>
        <taxon>Alphaproteobacteria</taxon>
        <taxon>Sphingomonadales</taxon>
        <taxon>Sphingomonadaceae</taxon>
        <taxon>Sphingomonas</taxon>
    </lineage>
</organism>
<dbReference type="GO" id="GO:0046933">
    <property type="term" value="F:proton-transporting ATP synthase activity, rotational mechanism"/>
    <property type="evidence" value="ECO:0007669"/>
    <property type="project" value="UniProtKB-UniRule"/>
</dbReference>